<dbReference type="Gene3D" id="3.40.850.10">
    <property type="entry name" value="Kinesin motor domain"/>
    <property type="match status" value="1"/>
</dbReference>
<evidence type="ECO:0000259" key="5">
    <source>
        <dbReference type="PROSITE" id="PS50800"/>
    </source>
</evidence>
<dbReference type="InterPro" id="IPR003034">
    <property type="entry name" value="SAP_dom"/>
</dbReference>
<dbReference type="GO" id="GO:0005524">
    <property type="term" value="F:ATP binding"/>
    <property type="evidence" value="ECO:0007669"/>
    <property type="project" value="UniProtKB-UniRule"/>
</dbReference>
<dbReference type="AlphaFoldDB" id="A0A0M0K3I8"/>
<evidence type="ECO:0000313" key="6">
    <source>
        <dbReference type="EMBL" id="KOO33431.1"/>
    </source>
</evidence>
<dbReference type="InterPro" id="IPR036961">
    <property type="entry name" value="Kinesin_motor_dom_sf"/>
</dbReference>
<proteinExistence type="inferred from homology"/>
<feature type="region of interest" description="Disordered" evidence="3">
    <location>
        <begin position="96"/>
        <end position="117"/>
    </location>
</feature>
<keyword evidence="7" id="KW-1185">Reference proteome</keyword>
<keyword evidence="1" id="KW-0547">Nucleotide-binding</keyword>
<feature type="coiled-coil region" evidence="2">
    <location>
        <begin position="254"/>
        <end position="295"/>
    </location>
</feature>
<dbReference type="GO" id="GO:0003777">
    <property type="term" value="F:microtubule motor activity"/>
    <property type="evidence" value="ECO:0007669"/>
    <property type="project" value="InterPro"/>
</dbReference>
<keyword evidence="2" id="KW-0175">Coiled coil</keyword>
<dbReference type="Pfam" id="PF00225">
    <property type="entry name" value="Kinesin"/>
    <property type="match status" value="1"/>
</dbReference>
<feature type="domain" description="Kinesin motor" evidence="4">
    <location>
        <begin position="295"/>
        <end position="613"/>
    </location>
</feature>
<dbReference type="EMBL" id="JWZX01001521">
    <property type="protein sequence ID" value="KOO33431.1"/>
    <property type="molecule type" value="Genomic_DNA"/>
</dbReference>
<dbReference type="PROSITE" id="PS50067">
    <property type="entry name" value="KINESIN_MOTOR_2"/>
    <property type="match status" value="1"/>
</dbReference>
<evidence type="ECO:0000256" key="1">
    <source>
        <dbReference type="PROSITE-ProRule" id="PRU00283"/>
    </source>
</evidence>
<evidence type="ECO:0000259" key="4">
    <source>
        <dbReference type="PROSITE" id="PS50067"/>
    </source>
</evidence>
<feature type="region of interest" description="Disordered" evidence="3">
    <location>
        <begin position="594"/>
        <end position="613"/>
    </location>
</feature>
<organism evidence="6 7">
    <name type="scientific">Chrysochromulina tobinii</name>
    <dbReference type="NCBI Taxonomy" id="1460289"/>
    <lineage>
        <taxon>Eukaryota</taxon>
        <taxon>Haptista</taxon>
        <taxon>Haptophyta</taxon>
        <taxon>Prymnesiophyceae</taxon>
        <taxon>Prymnesiales</taxon>
        <taxon>Chrysochromulinaceae</taxon>
        <taxon>Chrysochromulina</taxon>
    </lineage>
</organism>
<feature type="compositionally biased region" description="Polar residues" evidence="3">
    <location>
        <begin position="103"/>
        <end position="117"/>
    </location>
</feature>
<dbReference type="SUPFAM" id="SSF52540">
    <property type="entry name" value="P-loop containing nucleoside triphosphate hydrolases"/>
    <property type="match status" value="1"/>
</dbReference>
<sequence>MASRKRETRISVSDPSLLDRRLVSTAEGALPVYARVSVLFAHGWDDGLITQSYSCLNAEGKPRIMYRIAYDSGKEQETDLGSKDARLITAHSADTPRLHRKPSAQNNAGAPSTVVTNIPSPSRLAELKVPELRKMCMDIGLESKGTKKELTTILGRAHAAAKAMLSGLPLDGPAVTGEDDVAPDRRTTLAQHDRVSELEALVASLRSQLLAATAATEAADARAAEVPRLRQLVADREASLSESTAALAASVATAAQLRTALATSEAQAEGLRQQVSELEEREEELQLEMMELKGSVRVLCRLRPPKGSGSAPVAEATGLMSSGIARSLTLSAGAGAAPARTFAFDRVFDSSAPNEAVFSELRPLAVAVADGSRATVLAYGQTGSGKTYTMLHLQRMAVQSVLERVALASGGAPASVALRLAVVEVYNEKVGDLLAPESHENDKSLELRLGRDGNPYVEGVSWHPIRSADSAEALVGAASRRRATADNGLNERSSRSHMVMLYQLVSGPSELPAGLLTLVDLAGSERLSRTEATGSLAAETAAINKSLSALGDVMTAIGHKESHVPFRNSKLTFLLQPALSRGARVMFIITASPDRRPNTAGEERAVKQRAEKL</sequence>
<dbReference type="PANTHER" id="PTHR47972">
    <property type="entry name" value="KINESIN-LIKE PROTEIN KLP-3"/>
    <property type="match status" value="1"/>
</dbReference>
<dbReference type="InterPro" id="IPR001752">
    <property type="entry name" value="Kinesin_motor_dom"/>
</dbReference>
<protein>
    <submittedName>
        <fullName evidence="6">Kinesin-related protein klpa-like protein</fullName>
    </submittedName>
</protein>
<dbReference type="OrthoDB" id="3176171at2759"/>
<evidence type="ECO:0000313" key="7">
    <source>
        <dbReference type="Proteomes" id="UP000037460"/>
    </source>
</evidence>
<dbReference type="PRINTS" id="PR00380">
    <property type="entry name" value="KINESINHEAVY"/>
</dbReference>
<name>A0A0M0K3I8_9EUKA</name>
<reference evidence="7" key="1">
    <citation type="journal article" date="2015" name="PLoS Genet.">
        <title>Genome Sequence and Transcriptome Analyses of Chrysochromulina tobin: Metabolic Tools for Enhanced Algal Fitness in the Prominent Order Prymnesiales (Haptophyceae).</title>
        <authorList>
            <person name="Hovde B.T."/>
            <person name="Deodato C.R."/>
            <person name="Hunsperger H.M."/>
            <person name="Ryken S.A."/>
            <person name="Yost W."/>
            <person name="Jha R.K."/>
            <person name="Patterson J."/>
            <person name="Monnat R.J. Jr."/>
            <person name="Barlow S.B."/>
            <person name="Starkenburg S.R."/>
            <person name="Cattolico R.A."/>
        </authorList>
    </citation>
    <scope>NUCLEOTIDE SEQUENCE</scope>
    <source>
        <strain evidence="7">CCMP291</strain>
    </source>
</reference>
<comment type="similarity">
    <text evidence="1">Belongs to the TRAFAC class myosin-kinesin ATPase superfamily. Kinesin family.</text>
</comment>
<dbReference type="InterPro" id="IPR027640">
    <property type="entry name" value="Kinesin-like_fam"/>
</dbReference>
<dbReference type="GO" id="GO:0008017">
    <property type="term" value="F:microtubule binding"/>
    <property type="evidence" value="ECO:0007669"/>
    <property type="project" value="InterPro"/>
</dbReference>
<accession>A0A0M0K3I8</accession>
<feature type="domain" description="SAP" evidence="5">
    <location>
        <begin position="124"/>
        <end position="158"/>
    </location>
</feature>
<dbReference type="GO" id="GO:0007018">
    <property type="term" value="P:microtubule-based movement"/>
    <property type="evidence" value="ECO:0007669"/>
    <property type="project" value="InterPro"/>
</dbReference>
<keyword evidence="1" id="KW-0067">ATP-binding</keyword>
<evidence type="ECO:0000256" key="2">
    <source>
        <dbReference type="SAM" id="Coils"/>
    </source>
</evidence>
<dbReference type="InterPro" id="IPR027417">
    <property type="entry name" value="P-loop_NTPase"/>
</dbReference>
<keyword evidence="1" id="KW-0505">Motor protein</keyword>
<dbReference type="SMART" id="SM00129">
    <property type="entry name" value="KISc"/>
    <property type="match status" value="1"/>
</dbReference>
<evidence type="ECO:0000256" key="3">
    <source>
        <dbReference type="SAM" id="MobiDB-lite"/>
    </source>
</evidence>
<gene>
    <name evidence="6" type="ORF">Ctob_008170</name>
</gene>
<feature type="binding site" evidence="1">
    <location>
        <begin position="380"/>
        <end position="387"/>
    </location>
    <ligand>
        <name>ATP</name>
        <dbReference type="ChEBI" id="CHEBI:30616"/>
    </ligand>
</feature>
<dbReference type="PROSITE" id="PS50800">
    <property type="entry name" value="SAP"/>
    <property type="match status" value="1"/>
</dbReference>
<dbReference type="Proteomes" id="UP000037460">
    <property type="component" value="Unassembled WGS sequence"/>
</dbReference>
<comment type="caution">
    <text evidence="6">The sequence shown here is derived from an EMBL/GenBank/DDBJ whole genome shotgun (WGS) entry which is preliminary data.</text>
</comment>